<evidence type="ECO:0000313" key="1">
    <source>
        <dbReference type="EMBL" id="KAK4198193.1"/>
    </source>
</evidence>
<keyword evidence="2" id="KW-1185">Reference proteome</keyword>
<reference evidence="1" key="1">
    <citation type="journal article" date="2023" name="Mol. Phylogenet. Evol.">
        <title>Genome-scale phylogeny and comparative genomics of the fungal order Sordariales.</title>
        <authorList>
            <person name="Hensen N."/>
            <person name="Bonometti L."/>
            <person name="Westerberg I."/>
            <person name="Brannstrom I.O."/>
            <person name="Guillou S."/>
            <person name="Cros-Aarteil S."/>
            <person name="Calhoun S."/>
            <person name="Haridas S."/>
            <person name="Kuo A."/>
            <person name="Mondo S."/>
            <person name="Pangilinan J."/>
            <person name="Riley R."/>
            <person name="LaButti K."/>
            <person name="Andreopoulos B."/>
            <person name="Lipzen A."/>
            <person name="Chen C."/>
            <person name="Yan M."/>
            <person name="Daum C."/>
            <person name="Ng V."/>
            <person name="Clum A."/>
            <person name="Steindorff A."/>
            <person name="Ohm R.A."/>
            <person name="Martin F."/>
            <person name="Silar P."/>
            <person name="Natvig D.O."/>
            <person name="Lalanne C."/>
            <person name="Gautier V."/>
            <person name="Ament-Velasquez S.L."/>
            <person name="Kruys A."/>
            <person name="Hutchinson M.I."/>
            <person name="Powell A.J."/>
            <person name="Barry K."/>
            <person name="Miller A.N."/>
            <person name="Grigoriev I.V."/>
            <person name="Debuchy R."/>
            <person name="Gladieux P."/>
            <person name="Hiltunen Thoren M."/>
            <person name="Johannesson H."/>
        </authorList>
    </citation>
    <scope>NUCLEOTIDE SEQUENCE</scope>
    <source>
        <strain evidence="1">CBS 315.58</strain>
    </source>
</reference>
<name>A0AAN6XDM1_9PEZI</name>
<dbReference type="Proteomes" id="UP001303160">
    <property type="component" value="Unassembled WGS sequence"/>
</dbReference>
<dbReference type="EMBL" id="MU863950">
    <property type="protein sequence ID" value="KAK4198193.1"/>
    <property type="molecule type" value="Genomic_DNA"/>
</dbReference>
<sequence>MLTELTTSSAVCKAVVSISGWQEIWRSAHAINMQWDGLVRREFPMGLLGGGRIGHWAKIGLFREGSKRGGHLDRGSFGDKSDDRMLVMEKNVWFMGSDIGGRKDNQLIAMTVHCAGSVCCAVMGVNSGSVGWWWLEYAVMLVRRTHTFVFRVFFVWFLTAELGSNGQGAVFPCLRHHSSLSGQVVDTIAVSNLGAIYHTLRLRYRAGLGQVLFASVIAILSTRCPCRLMI</sequence>
<dbReference type="AlphaFoldDB" id="A0AAN6XDM1"/>
<evidence type="ECO:0000313" key="2">
    <source>
        <dbReference type="Proteomes" id="UP001303160"/>
    </source>
</evidence>
<accession>A0AAN6XDM1</accession>
<comment type="caution">
    <text evidence="1">The sequence shown here is derived from an EMBL/GenBank/DDBJ whole genome shotgun (WGS) entry which is preliminary data.</text>
</comment>
<organism evidence="1 2">
    <name type="scientific">Triangularia verruculosa</name>
    <dbReference type="NCBI Taxonomy" id="2587418"/>
    <lineage>
        <taxon>Eukaryota</taxon>
        <taxon>Fungi</taxon>
        <taxon>Dikarya</taxon>
        <taxon>Ascomycota</taxon>
        <taxon>Pezizomycotina</taxon>
        <taxon>Sordariomycetes</taxon>
        <taxon>Sordariomycetidae</taxon>
        <taxon>Sordariales</taxon>
        <taxon>Podosporaceae</taxon>
        <taxon>Triangularia</taxon>
    </lineage>
</organism>
<proteinExistence type="predicted"/>
<reference evidence="1" key="2">
    <citation type="submission" date="2023-05" db="EMBL/GenBank/DDBJ databases">
        <authorList>
            <consortium name="Lawrence Berkeley National Laboratory"/>
            <person name="Steindorff A."/>
            <person name="Hensen N."/>
            <person name="Bonometti L."/>
            <person name="Westerberg I."/>
            <person name="Brannstrom I.O."/>
            <person name="Guillou S."/>
            <person name="Cros-Aarteil S."/>
            <person name="Calhoun S."/>
            <person name="Haridas S."/>
            <person name="Kuo A."/>
            <person name="Mondo S."/>
            <person name="Pangilinan J."/>
            <person name="Riley R."/>
            <person name="Labutti K."/>
            <person name="Andreopoulos B."/>
            <person name="Lipzen A."/>
            <person name="Chen C."/>
            <person name="Yanf M."/>
            <person name="Daum C."/>
            <person name="Ng V."/>
            <person name="Clum A."/>
            <person name="Ohm R."/>
            <person name="Martin F."/>
            <person name="Silar P."/>
            <person name="Natvig D."/>
            <person name="Lalanne C."/>
            <person name="Gautier V."/>
            <person name="Ament-Velasquez S.L."/>
            <person name="Kruys A."/>
            <person name="Hutchinson M.I."/>
            <person name="Powell A.J."/>
            <person name="Barry K."/>
            <person name="Miller A.N."/>
            <person name="Grigoriev I.V."/>
            <person name="Debuchy R."/>
            <person name="Gladieux P."/>
            <person name="Thoren M.H."/>
            <person name="Johannesson H."/>
        </authorList>
    </citation>
    <scope>NUCLEOTIDE SEQUENCE</scope>
    <source>
        <strain evidence="1">CBS 315.58</strain>
    </source>
</reference>
<protein>
    <submittedName>
        <fullName evidence="1">Uncharacterized protein</fullName>
    </submittedName>
</protein>
<gene>
    <name evidence="1" type="ORF">QBC40DRAFT_95859</name>
</gene>